<keyword evidence="2" id="KW-1185">Reference proteome</keyword>
<comment type="caution">
    <text evidence="1">The sequence shown here is derived from an EMBL/GenBank/DDBJ whole genome shotgun (WGS) entry which is preliminary data.</text>
</comment>
<protein>
    <submittedName>
        <fullName evidence="1">Uncharacterized protein</fullName>
    </submittedName>
</protein>
<dbReference type="EMBL" id="MU266340">
    <property type="protein sequence ID" value="KAH7929534.1"/>
    <property type="molecule type" value="Genomic_DNA"/>
</dbReference>
<accession>A0ACB8BV70</accession>
<reference evidence="1" key="1">
    <citation type="journal article" date="2021" name="New Phytol.">
        <title>Evolutionary innovations through gain and loss of genes in the ectomycorrhizal Boletales.</title>
        <authorList>
            <person name="Wu G."/>
            <person name="Miyauchi S."/>
            <person name="Morin E."/>
            <person name="Kuo A."/>
            <person name="Drula E."/>
            <person name="Varga T."/>
            <person name="Kohler A."/>
            <person name="Feng B."/>
            <person name="Cao Y."/>
            <person name="Lipzen A."/>
            <person name="Daum C."/>
            <person name="Hundley H."/>
            <person name="Pangilinan J."/>
            <person name="Johnson J."/>
            <person name="Barry K."/>
            <person name="LaButti K."/>
            <person name="Ng V."/>
            <person name="Ahrendt S."/>
            <person name="Min B."/>
            <person name="Choi I.G."/>
            <person name="Park H."/>
            <person name="Plett J.M."/>
            <person name="Magnuson J."/>
            <person name="Spatafora J.W."/>
            <person name="Nagy L.G."/>
            <person name="Henrissat B."/>
            <person name="Grigoriev I.V."/>
            <person name="Yang Z.L."/>
            <person name="Xu J."/>
            <person name="Martin F.M."/>
        </authorList>
    </citation>
    <scope>NUCLEOTIDE SEQUENCE</scope>
    <source>
        <strain evidence="1">KUC20120723A-06</strain>
    </source>
</reference>
<name>A0ACB8BV70_9AGAM</name>
<sequence length="316" mass="34884">MPVFYPDNVQRGDRLQQLIDDIANIQTQIANQSDTMDKADKSSRQSLNDLLASQGMTTFDQLMNEILGEMTPDQRQQYQDMIDFNKKFGDVTDDIMQISSMIFTVAIIANIAIDVTIFTKTVGMMRVVKGYATGFKLLVTEGFDVAFSYFKDFRAGLEIVTEEFTEASRFGKILGTAAEFCEFLGWAGVVVDGIILIMQAVEGAEQKTKLIDGIHQTQIARLASAYFNTQAIQMSAQIDSLSDWIMMRSSTDPDDQAAAKVLAKTIAKRIAQDVDTVTLEGTEELLEGQDNSRSHYSADDLSRADVIAGATATIAK</sequence>
<evidence type="ECO:0000313" key="1">
    <source>
        <dbReference type="EMBL" id="KAH7929534.1"/>
    </source>
</evidence>
<organism evidence="1 2">
    <name type="scientific">Leucogyrophana mollusca</name>
    <dbReference type="NCBI Taxonomy" id="85980"/>
    <lineage>
        <taxon>Eukaryota</taxon>
        <taxon>Fungi</taxon>
        <taxon>Dikarya</taxon>
        <taxon>Basidiomycota</taxon>
        <taxon>Agaricomycotina</taxon>
        <taxon>Agaricomycetes</taxon>
        <taxon>Agaricomycetidae</taxon>
        <taxon>Boletales</taxon>
        <taxon>Boletales incertae sedis</taxon>
        <taxon>Leucogyrophana</taxon>
    </lineage>
</organism>
<evidence type="ECO:0000313" key="2">
    <source>
        <dbReference type="Proteomes" id="UP000790709"/>
    </source>
</evidence>
<dbReference type="Proteomes" id="UP000790709">
    <property type="component" value="Unassembled WGS sequence"/>
</dbReference>
<proteinExistence type="predicted"/>
<gene>
    <name evidence="1" type="ORF">BV22DRAFT_1125634</name>
</gene>